<dbReference type="Proteomes" id="UP000708208">
    <property type="component" value="Unassembled WGS sequence"/>
</dbReference>
<comment type="caution">
    <text evidence="1">The sequence shown here is derived from an EMBL/GenBank/DDBJ whole genome shotgun (WGS) entry which is preliminary data.</text>
</comment>
<accession>A0A8J2PIV3</accession>
<proteinExistence type="predicted"/>
<reference evidence="1" key="1">
    <citation type="submission" date="2021-06" db="EMBL/GenBank/DDBJ databases">
        <authorList>
            <person name="Hodson N. C."/>
            <person name="Mongue J. A."/>
            <person name="Jaron S. K."/>
        </authorList>
    </citation>
    <scope>NUCLEOTIDE SEQUENCE</scope>
</reference>
<sequence>MLKREPLLPEARPEIVDTHDVSDLYFDCDESMQLSLPEPDELETDYETEPEEVAGGSPGKVIFHIESSESDYESDFIADSYRVYHVNLTRAKAVAIKCVIGDVRDKLTGLTRPFPIRVIIVDEDMRVDVDEYIEPGRKLEFLDTPRDFRIEGILFQPFCK</sequence>
<evidence type="ECO:0000313" key="1">
    <source>
        <dbReference type="EMBL" id="CAG7823604.1"/>
    </source>
</evidence>
<dbReference type="AlphaFoldDB" id="A0A8J2PIV3"/>
<organism evidence="1 2">
    <name type="scientific">Allacma fusca</name>
    <dbReference type="NCBI Taxonomy" id="39272"/>
    <lineage>
        <taxon>Eukaryota</taxon>
        <taxon>Metazoa</taxon>
        <taxon>Ecdysozoa</taxon>
        <taxon>Arthropoda</taxon>
        <taxon>Hexapoda</taxon>
        <taxon>Collembola</taxon>
        <taxon>Symphypleona</taxon>
        <taxon>Sminthuridae</taxon>
        <taxon>Allacma</taxon>
    </lineage>
</organism>
<name>A0A8J2PIV3_9HEXA</name>
<protein>
    <submittedName>
        <fullName evidence="1">Uncharacterized protein</fullName>
    </submittedName>
</protein>
<evidence type="ECO:0000313" key="2">
    <source>
        <dbReference type="Proteomes" id="UP000708208"/>
    </source>
</evidence>
<gene>
    <name evidence="1" type="ORF">AFUS01_LOCUS33810</name>
</gene>
<keyword evidence="2" id="KW-1185">Reference proteome</keyword>
<dbReference type="EMBL" id="CAJVCH010530044">
    <property type="protein sequence ID" value="CAG7823604.1"/>
    <property type="molecule type" value="Genomic_DNA"/>
</dbReference>